<dbReference type="Proteomes" id="UP000252519">
    <property type="component" value="Unassembled WGS sequence"/>
</dbReference>
<dbReference type="AlphaFoldDB" id="A0A368FEA8"/>
<reference evidence="2 3" key="1">
    <citation type="submission" date="2014-10" db="EMBL/GenBank/DDBJ databases">
        <title>Draft genome of the hookworm Ancylostoma caninum.</title>
        <authorList>
            <person name="Mitreva M."/>
        </authorList>
    </citation>
    <scope>NUCLEOTIDE SEQUENCE [LARGE SCALE GENOMIC DNA]</scope>
    <source>
        <strain evidence="2 3">Baltimore</strain>
    </source>
</reference>
<name>A0A368FEA8_ANCCA</name>
<evidence type="ECO:0000313" key="3">
    <source>
        <dbReference type="Proteomes" id="UP000252519"/>
    </source>
</evidence>
<keyword evidence="3" id="KW-1185">Reference proteome</keyword>
<proteinExistence type="predicted"/>
<dbReference type="EMBL" id="JOJR01001538">
    <property type="protein sequence ID" value="RCN30514.1"/>
    <property type="molecule type" value="Genomic_DNA"/>
</dbReference>
<accession>A0A368FEA8</accession>
<evidence type="ECO:0000256" key="1">
    <source>
        <dbReference type="SAM" id="MobiDB-lite"/>
    </source>
</evidence>
<comment type="caution">
    <text evidence="2">The sequence shown here is derived from an EMBL/GenBank/DDBJ whole genome shotgun (WGS) entry which is preliminary data.</text>
</comment>
<feature type="region of interest" description="Disordered" evidence="1">
    <location>
        <begin position="1"/>
        <end position="37"/>
    </location>
</feature>
<feature type="compositionally biased region" description="Polar residues" evidence="1">
    <location>
        <begin position="1"/>
        <end position="16"/>
    </location>
</feature>
<gene>
    <name evidence="2" type="ORF">ANCCAN_23720</name>
</gene>
<sequence length="37" mass="4126">MVNTPHVSSSGSTLSAQKKRQDEKNLRALRPFLSNNL</sequence>
<organism evidence="2 3">
    <name type="scientific">Ancylostoma caninum</name>
    <name type="common">Dog hookworm</name>
    <dbReference type="NCBI Taxonomy" id="29170"/>
    <lineage>
        <taxon>Eukaryota</taxon>
        <taxon>Metazoa</taxon>
        <taxon>Ecdysozoa</taxon>
        <taxon>Nematoda</taxon>
        <taxon>Chromadorea</taxon>
        <taxon>Rhabditida</taxon>
        <taxon>Rhabditina</taxon>
        <taxon>Rhabditomorpha</taxon>
        <taxon>Strongyloidea</taxon>
        <taxon>Ancylostomatidae</taxon>
        <taxon>Ancylostomatinae</taxon>
        <taxon>Ancylostoma</taxon>
    </lineage>
</organism>
<evidence type="ECO:0000313" key="2">
    <source>
        <dbReference type="EMBL" id="RCN30514.1"/>
    </source>
</evidence>
<protein>
    <submittedName>
        <fullName evidence="2">Uncharacterized protein</fullName>
    </submittedName>
</protein>